<gene>
    <name evidence="3" type="ORF">HMPREF9336_02106</name>
</gene>
<dbReference type="eggNOG" id="COG3239">
    <property type="taxonomic scope" value="Bacteria"/>
</dbReference>
<name>E5XRI4_SEGRC</name>
<dbReference type="HOGENOM" id="CLU_045383_0_0_11"/>
<dbReference type="InterPro" id="IPR012171">
    <property type="entry name" value="Fatty_acid_desaturase"/>
</dbReference>
<dbReference type="GO" id="GO:0008610">
    <property type="term" value="P:lipid biosynthetic process"/>
    <property type="evidence" value="ECO:0007669"/>
    <property type="project" value="UniProtKB-ARBA"/>
</dbReference>
<evidence type="ECO:0000256" key="1">
    <source>
        <dbReference type="SAM" id="MobiDB-lite"/>
    </source>
</evidence>
<protein>
    <recommendedName>
        <fullName evidence="2">Fatty acid desaturase domain-containing protein</fullName>
    </recommendedName>
</protein>
<proteinExistence type="predicted"/>
<sequence>MAISDIKEFAHLTEADVEAIGAELDAVRRDVEESLGARDARYIHNTIRFQRALELVGRAALIGSKRRGLWWLGAVSLGVAKIVENMEIGHNVMHGQWDWMNDPEVHSSTWEWDMVGVSAHWQYTHNFMHHKYTNILGLDDDIGYGTIRVTRDDPWKPGHLGNLVWNTLLTVFFEWGVGLQSVSLTNHKIAEIEDPAERELAKKRRREAVAKIRRQLTKDYVLFPAMTGKAFRTTLTANALANVIRNIWSNAVIFCGHFPDGAEKFAQSDVESETRGQWYLRQMLGSANFNAGRVLGFLSGHLSHQIEHHIFPDLPSNHYHEIQQRVRALCEKYDLPYTTGSFAKQYFLTWRTIAKLSLPDRFLKATSDNAPETSSELRFRVAGEPAKAWVDPATGVRRGLKSAYEATKRKARRAAERAREAADRAADRALEAADRAREAADRAREAARSIEHRIA</sequence>
<keyword evidence="4" id="KW-1185">Reference proteome</keyword>
<dbReference type="OrthoDB" id="104711at2"/>
<dbReference type="RefSeq" id="WP_021030221.1">
    <property type="nucleotide sequence ID" value="NZ_KI391953.1"/>
</dbReference>
<evidence type="ECO:0000259" key="2">
    <source>
        <dbReference type="Pfam" id="PF00487"/>
    </source>
</evidence>
<dbReference type="GO" id="GO:0016020">
    <property type="term" value="C:membrane"/>
    <property type="evidence" value="ECO:0007669"/>
    <property type="project" value="TreeGrafter"/>
</dbReference>
<reference evidence="3 4" key="1">
    <citation type="journal article" date="2011" name="Stand. Genomic Sci.">
        <title>High quality draft genome sequence of Segniliparus rugosus CDC 945(T)= (ATCC BAA-974(T)).</title>
        <authorList>
            <person name="Earl A.M."/>
            <person name="Desjardins C.A."/>
            <person name="Fitzgerald M.G."/>
            <person name="Arachchi H.M."/>
            <person name="Zeng Q."/>
            <person name="Mehta T."/>
            <person name="Griggs A."/>
            <person name="Birren B.W."/>
            <person name="Toney N.C."/>
            <person name="Carr J."/>
            <person name="Posey J."/>
            <person name="Butler W.R."/>
        </authorList>
    </citation>
    <scope>NUCLEOTIDE SEQUENCE [LARGE SCALE GENOMIC DNA]</scope>
    <source>
        <strain evidence="4">ATCC BAA-974 / DSM 45345 / CCUG 50838 / CIP 108380 / JCM 13579 / CDC 945</strain>
    </source>
</reference>
<dbReference type="EMBL" id="ACZI02000002">
    <property type="protein sequence ID" value="EFV13044.2"/>
    <property type="molecule type" value="Genomic_DNA"/>
</dbReference>
<dbReference type="Proteomes" id="UP000004816">
    <property type="component" value="Unassembled WGS sequence"/>
</dbReference>
<dbReference type="PANTHER" id="PTHR19353">
    <property type="entry name" value="FATTY ACID DESATURASE 2"/>
    <property type="match status" value="1"/>
</dbReference>
<feature type="domain" description="Fatty acid desaturase" evidence="2">
    <location>
        <begin position="70"/>
        <end position="339"/>
    </location>
</feature>
<dbReference type="Pfam" id="PF00487">
    <property type="entry name" value="FA_desaturase"/>
    <property type="match status" value="1"/>
</dbReference>
<dbReference type="AlphaFoldDB" id="E5XRI4"/>
<accession>E5XRI4</accession>
<evidence type="ECO:0000313" key="3">
    <source>
        <dbReference type="EMBL" id="EFV13044.2"/>
    </source>
</evidence>
<comment type="caution">
    <text evidence="3">The sequence shown here is derived from an EMBL/GenBank/DDBJ whole genome shotgun (WGS) entry which is preliminary data.</text>
</comment>
<dbReference type="InterPro" id="IPR005804">
    <property type="entry name" value="FA_desaturase_dom"/>
</dbReference>
<organism evidence="3 4">
    <name type="scientific">Segniliparus rugosus (strain ATCC BAA-974 / DSM 45345 / CCUG 50838 / CIP 108380 / JCM 13579 / CDC 945)</name>
    <dbReference type="NCBI Taxonomy" id="679197"/>
    <lineage>
        <taxon>Bacteria</taxon>
        <taxon>Bacillati</taxon>
        <taxon>Actinomycetota</taxon>
        <taxon>Actinomycetes</taxon>
        <taxon>Mycobacteriales</taxon>
        <taxon>Segniliparaceae</taxon>
        <taxon>Segniliparus</taxon>
    </lineage>
</organism>
<dbReference type="PANTHER" id="PTHR19353:SF19">
    <property type="entry name" value="DELTA(5) FATTY ACID DESATURASE C-RELATED"/>
    <property type="match status" value="1"/>
</dbReference>
<dbReference type="CDD" id="cd03506">
    <property type="entry name" value="Delta6-FADS-like"/>
    <property type="match status" value="1"/>
</dbReference>
<dbReference type="STRING" id="679197.HMPREF9336_02106"/>
<feature type="region of interest" description="Disordered" evidence="1">
    <location>
        <begin position="415"/>
        <end position="455"/>
    </location>
</feature>
<dbReference type="GO" id="GO:0016717">
    <property type="term" value="F:oxidoreductase activity, acting on paired donors, with oxidation of a pair of donors resulting in the reduction of molecular oxygen to two molecules of water"/>
    <property type="evidence" value="ECO:0007669"/>
    <property type="project" value="TreeGrafter"/>
</dbReference>
<evidence type="ECO:0000313" key="4">
    <source>
        <dbReference type="Proteomes" id="UP000004816"/>
    </source>
</evidence>